<dbReference type="InterPro" id="IPR038078">
    <property type="entry name" value="PhoU-like_sf"/>
</dbReference>
<evidence type="ECO:0000256" key="1">
    <source>
        <dbReference type="ARBA" id="ARBA00022592"/>
    </source>
</evidence>
<evidence type="ECO:0000313" key="4">
    <source>
        <dbReference type="EMBL" id="MBP2450524.1"/>
    </source>
</evidence>
<dbReference type="InterPro" id="IPR028366">
    <property type="entry name" value="PhoU"/>
</dbReference>
<proteinExistence type="predicted"/>
<feature type="domain" description="PhoU" evidence="3">
    <location>
        <begin position="106"/>
        <end position="183"/>
    </location>
</feature>
<dbReference type="PANTHER" id="PTHR42930:SF3">
    <property type="entry name" value="PHOSPHATE-SPECIFIC TRANSPORT SYSTEM ACCESSORY PROTEIN PHOU"/>
    <property type="match status" value="1"/>
</dbReference>
<evidence type="ECO:0000256" key="2">
    <source>
        <dbReference type="SAM" id="MobiDB-lite"/>
    </source>
</evidence>
<keyword evidence="1" id="KW-0592">Phosphate transport</keyword>
<feature type="domain" description="PhoU" evidence="3">
    <location>
        <begin position="202"/>
        <end position="281"/>
    </location>
</feature>
<evidence type="ECO:0000259" key="3">
    <source>
        <dbReference type="Pfam" id="PF01895"/>
    </source>
</evidence>
<accession>A0ABS4ZM03</accession>
<evidence type="ECO:0000313" key="5">
    <source>
        <dbReference type="Proteomes" id="UP000694460"/>
    </source>
</evidence>
<dbReference type="PANTHER" id="PTHR42930">
    <property type="entry name" value="PHOSPHATE-SPECIFIC TRANSPORT SYSTEM ACCESSORY PROTEIN PHOU"/>
    <property type="match status" value="1"/>
</dbReference>
<keyword evidence="1" id="KW-0813">Transport</keyword>
<protein>
    <submittedName>
        <fullName evidence="4">Phosphate transport system protein</fullName>
    </submittedName>
</protein>
<dbReference type="Gene3D" id="1.20.58.220">
    <property type="entry name" value="Phosphate transport system protein phou homolog 2, domain 2"/>
    <property type="match status" value="1"/>
</dbReference>
<keyword evidence="5" id="KW-1185">Reference proteome</keyword>
<dbReference type="RefSeq" id="WP_307869942.1">
    <property type="nucleotide sequence ID" value="NZ_JAGIOP010000001.1"/>
</dbReference>
<dbReference type="InterPro" id="IPR026022">
    <property type="entry name" value="PhoU_dom"/>
</dbReference>
<organism evidence="4 5">
    <name type="scientific">Mycolicibacterium lutetiense</name>
    <dbReference type="NCBI Taxonomy" id="1641992"/>
    <lineage>
        <taxon>Bacteria</taxon>
        <taxon>Bacillati</taxon>
        <taxon>Actinomycetota</taxon>
        <taxon>Actinomycetes</taxon>
        <taxon>Mycobacteriales</taxon>
        <taxon>Mycobacteriaceae</taxon>
        <taxon>Mycolicibacterium</taxon>
    </lineage>
</organism>
<dbReference type="Proteomes" id="UP000694460">
    <property type="component" value="Unassembled WGS sequence"/>
</dbReference>
<dbReference type="EMBL" id="JAGIOP010000001">
    <property type="protein sequence ID" value="MBP2450524.1"/>
    <property type="molecule type" value="Genomic_DNA"/>
</dbReference>
<comment type="caution">
    <text evidence="4">The sequence shown here is derived from an EMBL/GenBank/DDBJ whole genome shotgun (WGS) entry which is preliminary data.</text>
</comment>
<feature type="region of interest" description="Disordered" evidence="2">
    <location>
        <begin position="1"/>
        <end position="20"/>
    </location>
</feature>
<name>A0ABS4ZM03_9MYCO</name>
<reference evidence="4 5" key="1">
    <citation type="submission" date="2021-03" db="EMBL/GenBank/DDBJ databases">
        <title>Sequencing the genomes of 1000 actinobacteria strains.</title>
        <authorList>
            <person name="Klenk H.-P."/>
        </authorList>
    </citation>
    <scope>NUCLEOTIDE SEQUENCE [LARGE SCALE GENOMIC DNA]</scope>
    <source>
        <strain evidence="4 5">DSM 46713</strain>
    </source>
</reference>
<dbReference type="Pfam" id="PF01895">
    <property type="entry name" value="PhoU"/>
    <property type="match status" value="2"/>
</dbReference>
<gene>
    <name evidence="4" type="ORF">JOF57_000409</name>
</gene>
<sequence>MASTGNAVRVTGPQERNDVPHASREAHLRILVTSIDTQHRSVKANVTGRRQPLHLRGPNTYESLMTRAPIYTAPALIVGKMRDGFHRQLDLLTADIAMLCHSAGIAMSHATEALLCAQISAVEEAVGDHQRISAKAAEVETIAYRLLALESPVASDLRAVVTSLQHAGDADRMGALALHVAEAARRRHPQRAVPQDISIVFADMAAIAVQIGSAARDIVLSGDPVRANQLRRDDDRIDSLHRNLFGKVMDPQWRHGIAAAIDVTLLSRYYERFADHAVDIGVRAAFQCTGRPLSRCAVAAGC</sequence>
<dbReference type="SUPFAM" id="SSF109755">
    <property type="entry name" value="PhoU-like"/>
    <property type="match status" value="1"/>
</dbReference>